<reference evidence="2" key="4">
    <citation type="submission" date="2017-01" db="UniProtKB">
        <authorList>
            <consortium name="EnsemblFungi"/>
        </authorList>
    </citation>
    <scope>IDENTIFICATION</scope>
    <source>
        <strain evidence="2">PH-1 / ATCC MYA-4620 / FGSC 9075 / NRRL 31084</strain>
    </source>
</reference>
<accession>A0A0E0S3V2</accession>
<dbReference type="InParanoid" id="A0A098DIC8"/>
<evidence type="ECO:0000313" key="1">
    <source>
        <dbReference type="EMBL" id="CEF78177.1"/>
    </source>
</evidence>
<organism evidence="1 3">
    <name type="scientific">Gibberella zeae (strain ATCC MYA-4620 / CBS 123657 / FGSC 9075 / NRRL 31084 / PH-1)</name>
    <name type="common">Wheat head blight fungus</name>
    <name type="synonym">Fusarium graminearum</name>
    <dbReference type="NCBI Taxonomy" id="229533"/>
    <lineage>
        <taxon>Eukaryota</taxon>
        <taxon>Fungi</taxon>
        <taxon>Dikarya</taxon>
        <taxon>Ascomycota</taxon>
        <taxon>Pezizomycotina</taxon>
        <taxon>Sordariomycetes</taxon>
        <taxon>Hypocreomycetidae</taxon>
        <taxon>Hypocreales</taxon>
        <taxon>Nectriaceae</taxon>
        <taxon>Fusarium</taxon>
    </lineage>
</organism>
<keyword evidence="3" id="KW-1185">Reference proteome</keyword>
<reference evidence="2 3" key="2">
    <citation type="journal article" date="2010" name="Nature">
        <title>Comparative genomics reveals mobile pathogenicity chromosomes in Fusarium.</title>
        <authorList>
            <person name="Ma L.J."/>
            <person name="van der Does H.C."/>
            <person name="Borkovich K.A."/>
            <person name="Coleman J.J."/>
            <person name="Daboussi M.J."/>
            <person name="Di Pietro A."/>
            <person name="Dufresne M."/>
            <person name="Freitag M."/>
            <person name="Grabherr M."/>
            <person name="Henrissat B."/>
            <person name="Houterman P.M."/>
            <person name="Kang S."/>
            <person name="Shim W.B."/>
            <person name="Woloshuk C."/>
            <person name="Xie X."/>
            <person name="Xu J.R."/>
            <person name="Antoniw J."/>
            <person name="Baker S.E."/>
            <person name="Bluhm B.H."/>
            <person name="Breakspear A."/>
            <person name="Brown D.W."/>
            <person name="Butchko R.A."/>
            <person name="Chapman S."/>
            <person name="Coulson R."/>
            <person name="Coutinho P.M."/>
            <person name="Danchin E.G."/>
            <person name="Diener A."/>
            <person name="Gale L.R."/>
            <person name="Gardiner D.M."/>
            <person name="Goff S."/>
            <person name="Hammond-Kosack K.E."/>
            <person name="Hilburn K."/>
            <person name="Hua-Van A."/>
            <person name="Jonkers W."/>
            <person name="Kazan K."/>
            <person name="Kodira C.D."/>
            <person name="Koehrsen M."/>
            <person name="Kumar L."/>
            <person name="Lee Y.H."/>
            <person name="Li L."/>
            <person name="Manners J.M."/>
            <person name="Miranda-Saavedra D."/>
            <person name="Mukherjee M."/>
            <person name="Park G."/>
            <person name="Park J."/>
            <person name="Park S.Y."/>
            <person name="Proctor R.H."/>
            <person name="Regev A."/>
            <person name="Ruiz-Roldan M.C."/>
            <person name="Sain D."/>
            <person name="Sakthikumar S."/>
            <person name="Sykes S."/>
            <person name="Schwartz D.C."/>
            <person name="Turgeon B.G."/>
            <person name="Wapinski I."/>
            <person name="Yoder O."/>
            <person name="Young S."/>
            <person name="Zeng Q."/>
            <person name="Zhou S."/>
            <person name="Galagan J."/>
            <person name="Cuomo C.A."/>
            <person name="Kistler H.C."/>
            <person name="Rep M."/>
        </authorList>
    </citation>
    <scope>GENOME REANNOTATION</scope>
    <source>
        <strain evidence="3">ATCC MYA-4620 / CBS 123657 / FGSC 9075 / NRRL 31084 / PH-1</strain>
        <strain evidence="2">PH-1 / ATCC MYA-4620 / FGSC 9075 / NRRL 31084</strain>
    </source>
</reference>
<proteinExistence type="predicted"/>
<dbReference type="VEuPathDB" id="FungiDB:FGRAMPH1_01G12749"/>
<gene>
    <name evidence="1" type="ORF">FGRAMPH1_01T12749</name>
</gene>
<protein>
    <submittedName>
        <fullName evidence="1">Chromosome 2, complete genome</fullName>
    </submittedName>
</protein>
<evidence type="ECO:0000313" key="3">
    <source>
        <dbReference type="Proteomes" id="UP000070720"/>
    </source>
</evidence>
<reference evidence="1 3" key="3">
    <citation type="journal article" date="2015" name="BMC Genomics">
        <title>The completed genome sequence of the pathogenic ascomycete fungus Fusarium graminearum.</title>
        <authorList>
            <person name="King R."/>
            <person name="Urban M."/>
            <person name="Hammond-Kosack M.C."/>
            <person name="Hassani-Pak K."/>
            <person name="Hammond-Kosack K.E."/>
        </authorList>
    </citation>
    <scope>NUCLEOTIDE SEQUENCE [LARGE SCALE GENOMIC DNA]</scope>
    <source>
        <strain evidence="3">ATCC MYA-4620 / CBS 123657 / FGSC 9075 / NRRL 31084 / PH-1</strain>
        <strain evidence="1">PH-1</strain>
    </source>
</reference>
<reference evidence="2 3" key="1">
    <citation type="journal article" date="2007" name="Science">
        <title>The Fusarium graminearum genome reveals a link between localized polymorphism and pathogen specialization.</title>
        <authorList>
            <person name="Cuomo C.A."/>
            <person name="Gueldener U."/>
            <person name="Xu J.-R."/>
            <person name="Trail F."/>
            <person name="Turgeon B.G."/>
            <person name="Di Pietro A."/>
            <person name="Walton J.D."/>
            <person name="Ma L.-J."/>
            <person name="Baker S.E."/>
            <person name="Rep M."/>
            <person name="Adam G."/>
            <person name="Antoniw J."/>
            <person name="Baldwin T."/>
            <person name="Calvo S.E."/>
            <person name="Chang Y.-L."/>
            <person name="DeCaprio D."/>
            <person name="Gale L.R."/>
            <person name="Gnerre S."/>
            <person name="Goswami R.S."/>
            <person name="Hammond-Kosack K."/>
            <person name="Harris L.J."/>
            <person name="Hilburn K."/>
            <person name="Kennell J.C."/>
            <person name="Kroken S."/>
            <person name="Magnuson J.K."/>
            <person name="Mannhaupt G."/>
            <person name="Mauceli E.W."/>
            <person name="Mewes H.-W."/>
            <person name="Mitterbauer R."/>
            <person name="Muehlbauer G."/>
            <person name="Muensterkoetter M."/>
            <person name="Nelson D."/>
            <person name="O'Donnell K."/>
            <person name="Ouellet T."/>
            <person name="Qi W."/>
            <person name="Quesneville H."/>
            <person name="Roncero M.I.G."/>
            <person name="Seong K.-Y."/>
            <person name="Tetko I.V."/>
            <person name="Urban M."/>
            <person name="Waalwijk C."/>
            <person name="Ward T.J."/>
            <person name="Yao J."/>
            <person name="Birren B.W."/>
            <person name="Kistler H.C."/>
        </authorList>
    </citation>
    <scope>NUCLEOTIDE SEQUENCE [LARGE SCALE GENOMIC DNA]</scope>
    <source>
        <strain evidence="3">ATCC MYA-4620 / CBS 123657 / FGSC 9075 / NRRL 31084 / PH-1</strain>
        <strain evidence="2">PH-1 / ATCC MYA-4620 / FGSC 9075 / NRRL 31084</strain>
    </source>
</reference>
<dbReference type="EMBL" id="HG970333">
    <property type="protein sequence ID" value="CEF78177.1"/>
    <property type="molecule type" value="Genomic_DNA"/>
</dbReference>
<sequence length="84" mass="9925">MRVEEEHFKKNGDYKAYYTDHVSQTQVRNETEFINAVERLFKDMNEDWSLSGIKDGIYHIRSWVAVDVVSELREMGDSGLEPKR</sequence>
<dbReference type="Proteomes" id="UP000070720">
    <property type="component" value="Chromosome 2"/>
</dbReference>
<dbReference type="EnsemblFungi" id="CEF78177">
    <property type="protein sequence ID" value="CEF78177"/>
    <property type="gene ID" value="FGRRES_15185"/>
</dbReference>
<dbReference type="AlphaFoldDB" id="A0A098DIC8"/>
<accession>A0A098DIC8</accession>
<evidence type="ECO:0000313" key="2">
    <source>
        <dbReference type="EnsemblFungi" id="CEF78177"/>
    </source>
</evidence>
<name>A0A098DIC8_GIBZE</name>